<dbReference type="FunFam" id="3.30.70.980:FF:000002">
    <property type="entry name" value="Probable transcriptional regulatory protein YebC"/>
    <property type="match status" value="1"/>
</dbReference>
<reference evidence="9 11" key="1">
    <citation type="submission" date="2019-08" db="EMBL/GenBank/DDBJ databases">
        <title>Isolation and enrichment of carboxydotrophic bacteria from anaerobic sludge for the production of bio-based chemicals from syngas.</title>
        <authorList>
            <person name="Antares A.L."/>
            <person name="Moreira J."/>
            <person name="Diender M."/>
            <person name="Parshina S.N."/>
            <person name="Stams A.J.M."/>
            <person name="Alves M."/>
            <person name="Alves J.I."/>
            <person name="Sousa D.Z."/>
        </authorList>
    </citation>
    <scope>NUCLEOTIDE SEQUENCE [LARGE SCALE GENOMIC DNA]</scope>
    <source>
        <strain evidence="9 11">JM</strain>
    </source>
</reference>
<dbReference type="EMBL" id="VSLA01000027">
    <property type="protein sequence ID" value="TYC84084.1"/>
    <property type="molecule type" value="Genomic_DNA"/>
</dbReference>
<dbReference type="InterPro" id="IPR002876">
    <property type="entry name" value="Transcrip_reg_TACO1-like"/>
</dbReference>
<name>A0A5D0WJB0_9FIRM</name>
<evidence type="ECO:0000313" key="9">
    <source>
        <dbReference type="EMBL" id="TYC84084.1"/>
    </source>
</evidence>
<keyword evidence="2 6" id="KW-0963">Cytoplasm</keyword>
<dbReference type="EMBL" id="CP087994">
    <property type="protein sequence ID" value="UYO64279.1"/>
    <property type="molecule type" value="Genomic_DNA"/>
</dbReference>
<dbReference type="PANTHER" id="PTHR12532">
    <property type="entry name" value="TRANSLATIONAL ACTIVATOR OF CYTOCHROME C OXIDASE 1"/>
    <property type="match status" value="1"/>
</dbReference>
<dbReference type="AlphaFoldDB" id="A0A5D0WJB0"/>
<evidence type="ECO:0000256" key="5">
    <source>
        <dbReference type="ARBA" id="ARBA00023163"/>
    </source>
</evidence>
<dbReference type="InterPro" id="IPR029072">
    <property type="entry name" value="YebC-like"/>
</dbReference>
<dbReference type="NCBIfam" id="NF001030">
    <property type="entry name" value="PRK00110.1"/>
    <property type="match status" value="1"/>
</dbReference>
<organism evidence="9 11">
    <name type="scientific">Acetobacterium wieringae</name>
    <dbReference type="NCBI Taxonomy" id="52694"/>
    <lineage>
        <taxon>Bacteria</taxon>
        <taxon>Bacillati</taxon>
        <taxon>Bacillota</taxon>
        <taxon>Clostridia</taxon>
        <taxon>Eubacteriales</taxon>
        <taxon>Eubacteriaceae</taxon>
        <taxon>Acetobacterium</taxon>
    </lineage>
</organism>
<feature type="domain" description="TACO1/YebC-like N-terminal" evidence="8">
    <location>
        <begin position="5"/>
        <end position="76"/>
    </location>
</feature>
<dbReference type="Gene3D" id="3.30.70.980">
    <property type="match status" value="2"/>
</dbReference>
<evidence type="ECO:0000256" key="6">
    <source>
        <dbReference type="HAMAP-Rule" id="MF_00693"/>
    </source>
</evidence>
<accession>A0A5D0WJB0</accession>
<dbReference type="Proteomes" id="UP000322619">
    <property type="component" value="Unassembled WGS sequence"/>
</dbReference>
<evidence type="ECO:0000256" key="3">
    <source>
        <dbReference type="ARBA" id="ARBA00023015"/>
    </source>
</evidence>
<dbReference type="GO" id="GO:0006355">
    <property type="term" value="P:regulation of DNA-templated transcription"/>
    <property type="evidence" value="ECO:0007669"/>
    <property type="project" value="UniProtKB-UniRule"/>
</dbReference>
<comment type="subcellular location">
    <subcellularLocation>
        <location evidence="6">Cytoplasm</location>
    </subcellularLocation>
</comment>
<evidence type="ECO:0000259" key="8">
    <source>
        <dbReference type="Pfam" id="PF20772"/>
    </source>
</evidence>
<dbReference type="NCBIfam" id="TIGR01033">
    <property type="entry name" value="YebC/PmpR family DNA-binding transcriptional regulator"/>
    <property type="match status" value="1"/>
</dbReference>
<protein>
    <recommendedName>
        <fullName evidence="6">Probable transcriptional regulatory protein FXB42_13985</fullName>
    </recommendedName>
</protein>
<keyword evidence="5 6" id="KW-0804">Transcription</keyword>
<dbReference type="Proteomes" id="UP001163550">
    <property type="component" value="Chromosome"/>
</dbReference>
<evidence type="ECO:0000313" key="11">
    <source>
        <dbReference type="Proteomes" id="UP000322619"/>
    </source>
</evidence>
<evidence type="ECO:0000256" key="2">
    <source>
        <dbReference type="ARBA" id="ARBA00022490"/>
    </source>
</evidence>
<sequence>MSGHSKWSTIKHKKGKADAKRGQIFTKLAKYIAVASREGGSDPDMNAKLKEAIAKAKAANMPNDNIDRAIKKGAGELQGSVYEEITYEGYGPGGVAVIVETLTDNKNRTAGDVRHAFDKNGGNLGTSGCVGFLFTKKGQIMIEKADGLDEEALMMLALDAGAEDIETAEEGYEISTEPVDFGQVCDALKQEGYELASAEIAMIPSTEVELTDATEIKKMLKMIDMFDDNEDVQAVWHNWTGEEDE</sequence>
<keyword evidence="12" id="KW-1185">Reference proteome</keyword>
<dbReference type="Pfam" id="PF20772">
    <property type="entry name" value="TACO1_YebC_N"/>
    <property type="match status" value="1"/>
</dbReference>
<dbReference type="NCBIfam" id="NF009044">
    <property type="entry name" value="PRK12378.1"/>
    <property type="match status" value="1"/>
</dbReference>
<proteinExistence type="inferred from homology"/>
<dbReference type="PANTHER" id="PTHR12532:SF6">
    <property type="entry name" value="TRANSCRIPTIONAL REGULATORY PROTEIN YEBC-RELATED"/>
    <property type="match status" value="1"/>
</dbReference>
<comment type="similarity">
    <text evidence="1 6">Belongs to the TACO1 family.</text>
</comment>
<dbReference type="InterPro" id="IPR026564">
    <property type="entry name" value="Transcrip_reg_TACO1-like_dom3"/>
</dbReference>
<dbReference type="FunFam" id="1.10.10.200:FF:000002">
    <property type="entry name" value="Probable transcriptional regulatory protein CLM62_37755"/>
    <property type="match status" value="1"/>
</dbReference>
<feature type="domain" description="TACO1/YebC-like second and third" evidence="7">
    <location>
        <begin position="82"/>
        <end position="239"/>
    </location>
</feature>
<gene>
    <name evidence="9" type="ORF">FXB42_13985</name>
    <name evidence="10" type="ORF">LNN31_07630</name>
</gene>
<evidence type="ECO:0000259" key="7">
    <source>
        <dbReference type="Pfam" id="PF01709"/>
    </source>
</evidence>
<dbReference type="Pfam" id="PF01709">
    <property type="entry name" value="Transcrip_reg"/>
    <property type="match status" value="1"/>
</dbReference>
<evidence type="ECO:0000313" key="12">
    <source>
        <dbReference type="Proteomes" id="UP001163550"/>
    </source>
</evidence>
<evidence type="ECO:0000256" key="4">
    <source>
        <dbReference type="ARBA" id="ARBA00023125"/>
    </source>
</evidence>
<dbReference type="InterPro" id="IPR017856">
    <property type="entry name" value="Integrase-like_N"/>
</dbReference>
<dbReference type="SUPFAM" id="SSF75625">
    <property type="entry name" value="YebC-like"/>
    <property type="match status" value="1"/>
</dbReference>
<dbReference type="RefSeq" id="WP_148638288.1">
    <property type="nucleotide sequence ID" value="NZ_CABIIK010000011.1"/>
</dbReference>
<dbReference type="InterPro" id="IPR049083">
    <property type="entry name" value="TACO1_YebC_N"/>
</dbReference>
<dbReference type="GO" id="GO:0005829">
    <property type="term" value="C:cytosol"/>
    <property type="evidence" value="ECO:0007669"/>
    <property type="project" value="TreeGrafter"/>
</dbReference>
<dbReference type="Gene3D" id="1.10.10.200">
    <property type="match status" value="1"/>
</dbReference>
<evidence type="ECO:0000256" key="1">
    <source>
        <dbReference type="ARBA" id="ARBA00008724"/>
    </source>
</evidence>
<keyword evidence="3 6" id="KW-0805">Transcription regulation</keyword>
<reference evidence="10" key="2">
    <citation type="submission" date="2021-11" db="EMBL/GenBank/DDBJ databases">
        <title>Isoprene-degrading acetogen.</title>
        <authorList>
            <person name="Yang Y."/>
            <person name="Jin H."/>
            <person name="Yan J."/>
        </authorList>
    </citation>
    <scope>NUCLEOTIDE SEQUENCE</scope>
    <source>
        <strain evidence="10">Berkeley</strain>
    </source>
</reference>
<evidence type="ECO:0000313" key="10">
    <source>
        <dbReference type="EMBL" id="UYO64279.1"/>
    </source>
</evidence>
<dbReference type="InterPro" id="IPR048300">
    <property type="entry name" value="TACO1_YebC-like_2nd/3rd_dom"/>
</dbReference>
<dbReference type="GO" id="GO:0003677">
    <property type="term" value="F:DNA binding"/>
    <property type="evidence" value="ECO:0007669"/>
    <property type="project" value="UniProtKB-UniRule"/>
</dbReference>
<dbReference type="HAMAP" id="MF_00693">
    <property type="entry name" value="Transcrip_reg_TACO1"/>
    <property type="match status" value="1"/>
</dbReference>
<keyword evidence="4 6" id="KW-0238">DNA-binding</keyword>